<feature type="compositionally biased region" description="Basic and acidic residues" evidence="1">
    <location>
        <begin position="39"/>
        <end position="60"/>
    </location>
</feature>
<feature type="compositionally biased region" description="Polar residues" evidence="1">
    <location>
        <begin position="176"/>
        <end position="202"/>
    </location>
</feature>
<dbReference type="EMBL" id="HBHQ01001025">
    <property type="protein sequence ID" value="CAD9808833.1"/>
    <property type="molecule type" value="Transcribed_RNA"/>
</dbReference>
<evidence type="ECO:0000256" key="1">
    <source>
        <dbReference type="SAM" id="MobiDB-lite"/>
    </source>
</evidence>
<proteinExistence type="predicted"/>
<gene>
    <name evidence="4" type="ORF">ASEP1449_LOCUS655</name>
</gene>
<organism evidence="4">
    <name type="scientific">Attheya septentrionalis</name>
    <dbReference type="NCBI Taxonomy" id="420275"/>
    <lineage>
        <taxon>Eukaryota</taxon>
        <taxon>Sar</taxon>
        <taxon>Stramenopiles</taxon>
        <taxon>Ochrophyta</taxon>
        <taxon>Bacillariophyta</taxon>
        <taxon>Coscinodiscophyceae</taxon>
        <taxon>Chaetocerotophycidae</taxon>
        <taxon>Chaetocerotales</taxon>
        <taxon>Attheyaceae</taxon>
        <taxon>Attheya</taxon>
    </lineage>
</organism>
<keyword evidence="2" id="KW-0812">Transmembrane</keyword>
<name>A0A7S2XL58_9STRA</name>
<feature type="region of interest" description="Disordered" evidence="1">
    <location>
        <begin position="581"/>
        <end position="649"/>
    </location>
</feature>
<keyword evidence="2" id="KW-1133">Transmembrane helix</keyword>
<sequence length="649" mass="69602">MSRSSQLRHRGPTCLALLLVSTLLHYDAILVVHADDPAVRRAQQRDDSRESRHDIRHDEFLNPFFPEKITKQAEGRKGPKLSSSEDQTRERTFDGPSTPDFTAPLSTVAFEDEGGRHKFSIDELNVVNPPEPQGGVPPLGSSPPSMSSPPTVSSPPTGSSVPSVSSRPSNSPTISLQPTLSPKPTTSPEPTLRPTTSHQPNYSFQPSTSSSPTQNPTKSSGPTQSPAPSTLPTLSSKPTNSNQPSTSDKPTATSIPTGTPTRSMQPTISSKPTSSDHPTASGMPTSSGKPTSLPTISLVPSQSSAPTTSASPTLPVGPMMSPSFAPSFGPSFTPSLTPSSSSVPTASGNVTAPPPATGSSPPEGCQASSIGTFGVTGVTSLMVRYLYEMQLDPNEVQMNQVRSQVVPEVENAITNTLLPVLFQEACNPSSSNNLSRMLTQQRRRLDKTALVGFNSRPVDVISTDAVCQSSDPQDSTFCVLVNGSLLLYSNETNANLTVFETDTLDAISNAMDKGDYNDVHPAIQSVTFRPLVAPQDVTPSRSSRRGLDAFQITMIVLSVILVVGVAVYFFWDRRRRRTQDFNKNDGSFSDSDDEQDDTFEQQSYQPEARNMDTDTDDVESSKLVYSNDQGREREGDTSSYGGFSLPAAR</sequence>
<feature type="chain" id="PRO_5031204268" evidence="3">
    <location>
        <begin position="35"/>
        <end position="649"/>
    </location>
</feature>
<feature type="region of interest" description="Disordered" evidence="1">
    <location>
        <begin position="125"/>
        <end position="318"/>
    </location>
</feature>
<feature type="region of interest" description="Disordered" evidence="1">
    <location>
        <begin position="39"/>
        <end position="104"/>
    </location>
</feature>
<feature type="region of interest" description="Disordered" evidence="1">
    <location>
        <begin position="331"/>
        <end position="365"/>
    </location>
</feature>
<evidence type="ECO:0000313" key="4">
    <source>
        <dbReference type="EMBL" id="CAD9808833.1"/>
    </source>
</evidence>
<evidence type="ECO:0000256" key="3">
    <source>
        <dbReference type="SAM" id="SignalP"/>
    </source>
</evidence>
<feature type="compositionally biased region" description="Basic and acidic residues" evidence="1">
    <location>
        <begin position="68"/>
        <end position="77"/>
    </location>
</feature>
<evidence type="ECO:0000256" key="2">
    <source>
        <dbReference type="SAM" id="Phobius"/>
    </source>
</evidence>
<feature type="compositionally biased region" description="Low complexity" evidence="1">
    <location>
        <begin position="133"/>
        <end position="175"/>
    </location>
</feature>
<feature type="compositionally biased region" description="Polar residues" evidence="1">
    <location>
        <begin position="242"/>
        <end position="299"/>
    </location>
</feature>
<protein>
    <submittedName>
        <fullName evidence="4">Uncharacterized protein</fullName>
    </submittedName>
</protein>
<dbReference type="AlphaFoldDB" id="A0A7S2XL58"/>
<keyword evidence="2" id="KW-0472">Membrane</keyword>
<accession>A0A7S2XL58</accession>
<keyword evidence="3" id="KW-0732">Signal</keyword>
<feature type="transmembrane region" description="Helical" evidence="2">
    <location>
        <begin position="549"/>
        <end position="571"/>
    </location>
</feature>
<reference evidence="4" key="1">
    <citation type="submission" date="2021-01" db="EMBL/GenBank/DDBJ databases">
        <authorList>
            <person name="Corre E."/>
            <person name="Pelletier E."/>
            <person name="Niang G."/>
            <person name="Scheremetjew M."/>
            <person name="Finn R."/>
            <person name="Kale V."/>
            <person name="Holt S."/>
            <person name="Cochrane G."/>
            <person name="Meng A."/>
            <person name="Brown T."/>
            <person name="Cohen L."/>
        </authorList>
    </citation>
    <scope>NUCLEOTIDE SEQUENCE</scope>
    <source>
        <strain evidence="4">CCMP2084</strain>
    </source>
</reference>
<feature type="signal peptide" evidence="3">
    <location>
        <begin position="1"/>
        <end position="34"/>
    </location>
</feature>
<feature type="compositionally biased region" description="Acidic residues" evidence="1">
    <location>
        <begin position="590"/>
        <end position="599"/>
    </location>
</feature>
<feature type="compositionally biased region" description="Low complexity" evidence="1">
    <location>
        <begin position="331"/>
        <end position="347"/>
    </location>
</feature>
<feature type="compositionally biased region" description="Low complexity" evidence="1">
    <location>
        <begin position="203"/>
        <end position="241"/>
    </location>
</feature>
<feature type="compositionally biased region" description="Low complexity" evidence="1">
    <location>
        <begin position="300"/>
        <end position="318"/>
    </location>
</feature>